<accession>A0A0P1MIY7</accession>
<evidence type="ECO:0000313" key="7">
    <source>
        <dbReference type="Proteomes" id="UP000182011"/>
    </source>
</evidence>
<accession>A0A0N7MNP7</accession>
<dbReference type="AlphaFoldDB" id="A0A0P1M8A1"/>
<dbReference type="OrthoDB" id="9794987at2"/>
<proteinExistence type="inferred from homology"/>
<dbReference type="Proteomes" id="UP000182011">
    <property type="component" value="Unassembled WGS sequence"/>
</dbReference>
<evidence type="ECO:0000256" key="4">
    <source>
        <dbReference type="ARBA" id="ARBA00023239"/>
    </source>
</evidence>
<sequence length="92" mass="11060">MKLSKFEIDDKLKNLNGWIYDSERDAIVKDFKFKNFRDAITFVLRVAFESEEMDHHPDILIEYNRVRFTLRTHSEGGVTEKDFELAYRIDKI</sequence>
<dbReference type="PANTHER" id="PTHR12599">
    <property type="entry name" value="PTERIN-4-ALPHA-CARBINOLAMINE DEHYDRATASE"/>
    <property type="match status" value="1"/>
</dbReference>
<dbReference type="Gene3D" id="3.30.1360.20">
    <property type="entry name" value="Transcriptional coactivator/pterin dehydratase"/>
    <property type="match status" value="1"/>
</dbReference>
<organism evidence="6 7">
    <name type="scientific">Candidatus Kryptonium thompsonii</name>
    <dbReference type="NCBI Taxonomy" id="1633631"/>
    <lineage>
        <taxon>Bacteria</taxon>
        <taxon>Pseudomonadati</taxon>
        <taxon>Candidatus Kryptoniota</taxon>
        <taxon>Candidatus Kryptonium</taxon>
    </lineage>
</organism>
<dbReference type="PANTHER" id="PTHR12599:SF0">
    <property type="entry name" value="PTERIN-4-ALPHA-CARBINOLAMINE DEHYDRATASE"/>
    <property type="match status" value="1"/>
</dbReference>
<keyword evidence="8" id="KW-1185">Reference proteome</keyword>
<dbReference type="RefSeq" id="WP_047134198.1">
    <property type="nucleotide sequence ID" value="NZ_CZVI01000001.1"/>
</dbReference>
<comment type="catalytic activity">
    <reaction evidence="1">
        <text>(4aS,6R)-4a-hydroxy-L-erythro-5,6,7,8-tetrahydrobiopterin = (6R)-L-erythro-6,7-dihydrobiopterin + H2O</text>
        <dbReference type="Rhea" id="RHEA:11920"/>
        <dbReference type="ChEBI" id="CHEBI:15377"/>
        <dbReference type="ChEBI" id="CHEBI:15642"/>
        <dbReference type="ChEBI" id="CHEBI:43120"/>
        <dbReference type="EC" id="4.2.1.96"/>
    </reaction>
</comment>
<accession>A0A0P1P5G6</accession>
<keyword evidence="4" id="KW-0456">Lyase</keyword>
<accession>A0A0P1M8A1</accession>
<evidence type="ECO:0000313" key="5">
    <source>
        <dbReference type="EMBL" id="CUS78089.1"/>
    </source>
</evidence>
<accession>A0A0P1LAJ2</accession>
<evidence type="ECO:0000313" key="6">
    <source>
        <dbReference type="EMBL" id="CUU04635.1"/>
    </source>
</evidence>
<evidence type="ECO:0000313" key="8">
    <source>
        <dbReference type="Proteomes" id="UP000182200"/>
    </source>
</evidence>
<evidence type="ECO:0000256" key="3">
    <source>
        <dbReference type="ARBA" id="ARBA00013252"/>
    </source>
</evidence>
<dbReference type="GO" id="GO:0006729">
    <property type="term" value="P:tetrahydrobiopterin biosynthetic process"/>
    <property type="evidence" value="ECO:0007669"/>
    <property type="project" value="InterPro"/>
</dbReference>
<accession>A0A0S4N1M5</accession>
<name>A0A0P1M8A1_9BACT</name>
<gene>
    <name evidence="6" type="ORF">JGI4_01072</name>
    <name evidence="5" type="ORF">JGI8_00197</name>
</gene>
<dbReference type="InterPro" id="IPR036428">
    <property type="entry name" value="PCD_sf"/>
</dbReference>
<evidence type="ECO:0000256" key="2">
    <source>
        <dbReference type="ARBA" id="ARBA00006472"/>
    </source>
</evidence>
<dbReference type="EMBL" id="FAOP01000004">
    <property type="protein sequence ID" value="CUU04635.1"/>
    <property type="molecule type" value="Genomic_DNA"/>
</dbReference>
<dbReference type="GO" id="GO:0008124">
    <property type="term" value="F:4-alpha-hydroxytetrahydrobiopterin dehydratase activity"/>
    <property type="evidence" value="ECO:0007669"/>
    <property type="project" value="UniProtKB-EC"/>
</dbReference>
<dbReference type="NCBIfam" id="NF002017">
    <property type="entry name" value="PRK00823.1-2"/>
    <property type="match status" value="1"/>
</dbReference>
<dbReference type="CDD" id="cd00488">
    <property type="entry name" value="PCD_DCoH"/>
    <property type="match status" value="1"/>
</dbReference>
<reference evidence="6 7" key="2">
    <citation type="submission" date="2015-11" db="EMBL/GenBank/DDBJ databases">
        <authorList>
            <person name="Zhang Y."/>
            <person name="Guo Z."/>
        </authorList>
    </citation>
    <scope>NUCLEOTIDE SEQUENCE [LARGE SCALE GENOMIC DNA]</scope>
    <source>
        <strain evidence="6">JGI-4</strain>
    </source>
</reference>
<dbReference type="EC" id="4.2.1.96" evidence="3"/>
<dbReference type="STRING" id="1633631.GCA_001442925_01071"/>
<accession>A0A0P1MD37</accession>
<evidence type="ECO:0000256" key="1">
    <source>
        <dbReference type="ARBA" id="ARBA00001554"/>
    </source>
</evidence>
<dbReference type="Proteomes" id="UP000182200">
    <property type="component" value="Unassembled WGS sequence"/>
</dbReference>
<accession>A0A0P1P8F7</accession>
<dbReference type="InterPro" id="IPR001533">
    <property type="entry name" value="Pterin_deHydtase"/>
</dbReference>
<dbReference type="Pfam" id="PF01329">
    <property type="entry name" value="Pterin_4a"/>
    <property type="match status" value="1"/>
</dbReference>
<protein>
    <recommendedName>
        <fullName evidence="3">4a-hydroxytetrahydrobiopterin dehydratase</fullName>
        <ecNumber evidence="3">4.2.1.96</ecNumber>
    </recommendedName>
</protein>
<comment type="similarity">
    <text evidence="2">Belongs to the pterin-4-alpha-carbinolamine dehydratase family.</text>
</comment>
<dbReference type="SUPFAM" id="SSF55248">
    <property type="entry name" value="PCD-like"/>
    <property type="match status" value="1"/>
</dbReference>
<dbReference type="EMBL" id="CZVI01000001">
    <property type="protein sequence ID" value="CUS78089.1"/>
    <property type="molecule type" value="Genomic_DNA"/>
</dbReference>
<accession>A0A0N7MR55</accession>
<accession>A0A0P1MVF8</accession>
<reference evidence="5 8" key="1">
    <citation type="submission" date="2015-11" db="EMBL/GenBank/DDBJ databases">
        <authorList>
            <person name="Varghese N."/>
        </authorList>
    </citation>
    <scope>NUCLEOTIDE SEQUENCE [LARGE SCALE GENOMIC DNA]</scope>
    <source>
        <strain evidence="5 8">JGI-8</strain>
    </source>
</reference>